<dbReference type="PANTHER" id="PTHR11487:SF0">
    <property type="entry name" value="S-ACYL FATTY ACID SYNTHASE THIOESTERASE, MEDIUM CHAIN"/>
    <property type="match status" value="1"/>
</dbReference>
<keyword evidence="4" id="KW-1185">Reference proteome</keyword>
<evidence type="ECO:0000259" key="2">
    <source>
        <dbReference type="Pfam" id="PF00975"/>
    </source>
</evidence>
<dbReference type="InterPro" id="IPR001031">
    <property type="entry name" value="Thioesterase"/>
</dbReference>
<dbReference type="SUPFAM" id="SSF53474">
    <property type="entry name" value="alpha/beta-Hydrolases"/>
    <property type="match status" value="1"/>
</dbReference>
<gene>
    <name evidence="3" type="ORF">H2O64_19460</name>
</gene>
<proteinExistence type="inferred from homology"/>
<comment type="caution">
    <text evidence="3">The sequence shown here is derived from an EMBL/GenBank/DDBJ whole genome shotgun (WGS) entry which is preliminary data.</text>
</comment>
<accession>A0ABR7QES4</accession>
<feature type="domain" description="Thioesterase" evidence="2">
    <location>
        <begin position="3"/>
        <end position="230"/>
    </location>
</feature>
<comment type="similarity">
    <text evidence="1">Belongs to the thioesterase family.</text>
</comment>
<dbReference type="InterPro" id="IPR029058">
    <property type="entry name" value="AB_hydrolase_fold"/>
</dbReference>
<dbReference type="InterPro" id="IPR012223">
    <property type="entry name" value="TEII"/>
</dbReference>
<organism evidence="3 4">
    <name type="scientific">Kordia aestuariivivens</name>
    <dbReference type="NCBI Taxonomy" id="2759037"/>
    <lineage>
        <taxon>Bacteria</taxon>
        <taxon>Pseudomonadati</taxon>
        <taxon>Bacteroidota</taxon>
        <taxon>Flavobacteriia</taxon>
        <taxon>Flavobacteriales</taxon>
        <taxon>Flavobacteriaceae</taxon>
        <taxon>Kordia</taxon>
    </lineage>
</organism>
<dbReference type="PANTHER" id="PTHR11487">
    <property type="entry name" value="THIOESTERASE"/>
    <property type="match status" value="1"/>
</dbReference>
<evidence type="ECO:0000313" key="4">
    <source>
        <dbReference type="Proteomes" id="UP000619238"/>
    </source>
</evidence>
<dbReference type="Proteomes" id="UP000619238">
    <property type="component" value="Unassembled WGS sequence"/>
</dbReference>
<evidence type="ECO:0000313" key="3">
    <source>
        <dbReference type="EMBL" id="MBC8756861.1"/>
    </source>
</evidence>
<reference evidence="3 4" key="1">
    <citation type="submission" date="2020-07" db="EMBL/GenBank/DDBJ databases">
        <title>Description of Kordia aestuariivivens sp. nov., isolated from a tidal flat.</title>
        <authorList>
            <person name="Park S."/>
            <person name="Yoon J.-H."/>
        </authorList>
    </citation>
    <scope>NUCLEOTIDE SEQUENCE [LARGE SCALE GENOMIC DNA]</scope>
    <source>
        <strain evidence="3 4">YSTF-M3</strain>
    </source>
</reference>
<protein>
    <submittedName>
        <fullName evidence="3">Thioesterase</fullName>
    </submittedName>
</protein>
<dbReference type="Pfam" id="PF00975">
    <property type="entry name" value="Thioesterase"/>
    <property type="match status" value="1"/>
</dbReference>
<sequence length="238" mass="27211">MLQLFLLPFAGGNRFSYDFLIKKLKTNTSNIKCYPLELPGRGRRFGEKLARDKKLAIDDYLHQLTKLRDKTPYIIYGHSMGATLGLSIIKRMEEKNDAPLQFIATGNAGPKIKEENEDKPSTKKHLLNDEKFKKALRKLGGIPDEILENEELYSFFSSILRADFQILEEGGNADQSIIINTPIYALMGDQEKSVKHINNWQKFTNTSFKAQVLTGNHFFIHEHTETLTTIILSTYKKA</sequence>
<name>A0ABR7QES4_9FLAO</name>
<evidence type="ECO:0000256" key="1">
    <source>
        <dbReference type="ARBA" id="ARBA00007169"/>
    </source>
</evidence>
<dbReference type="EMBL" id="JACGWS010000014">
    <property type="protein sequence ID" value="MBC8756861.1"/>
    <property type="molecule type" value="Genomic_DNA"/>
</dbReference>
<dbReference type="Gene3D" id="3.40.50.1820">
    <property type="entry name" value="alpha/beta hydrolase"/>
    <property type="match status" value="1"/>
</dbReference>